<dbReference type="AlphaFoldDB" id="A0A3Q9JM57"/>
<dbReference type="Proteomes" id="UP000273143">
    <property type="component" value="Chromosome"/>
</dbReference>
<evidence type="ECO:0000313" key="2">
    <source>
        <dbReference type="Proteomes" id="UP000273143"/>
    </source>
</evidence>
<sequence>MKKNKYLVILALLMITIISGGVVYAKRTTYFTLTGEVPAQIKLVLKVRYEPKQGTDECVTHKKIKSYDMYLNPETARQEQDSTYQLTLPTFLRVSGCYLPIRSINIEALGKYREYMLYGKKYDKESGDRFAAGIGFYNARDEKLLDKQPLHYRSLCQWTFRIMPEGLIKILNCKAPDEQWKLPEDKFKQGKLNFYLARNNLAGQIVTVDFRLNPKEKPYFEGSWLKTDQGWRLCQETETTRRCQTPPTFSTFEMDGKTCTVYPNCTEQ</sequence>
<proteinExistence type="predicted"/>
<dbReference type="EMBL" id="CP029822">
    <property type="protein sequence ID" value="AZS51304.1"/>
    <property type="molecule type" value="Genomic_DNA"/>
</dbReference>
<gene>
    <name evidence="1" type="ORF">DM558_11200</name>
</gene>
<protein>
    <submittedName>
        <fullName evidence="1">Uncharacterized protein</fullName>
    </submittedName>
</protein>
<accession>A0A3Q9JM57</accession>
<dbReference type="KEGG" id="emo:DM558_11200"/>
<name>A0A3Q9JM57_9GAMM</name>
<keyword evidence="2" id="KW-1185">Reference proteome</keyword>
<reference evidence="2" key="1">
    <citation type="submission" date="2018-06" db="EMBL/GenBank/DDBJ databases">
        <title>Complete genome of Pseudomonas insecticola strain QZS01.</title>
        <authorList>
            <person name="Wang J."/>
            <person name="Su Q."/>
        </authorList>
    </citation>
    <scope>NUCLEOTIDE SEQUENCE [LARGE SCALE GENOMIC DNA]</scope>
    <source>
        <strain evidence="2">QZS01</strain>
    </source>
</reference>
<evidence type="ECO:0000313" key="1">
    <source>
        <dbReference type="EMBL" id="AZS51304.1"/>
    </source>
</evidence>
<organism evidence="1 2">
    <name type="scientific">Entomomonas moraniae</name>
    <dbReference type="NCBI Taxonomy" id="2213226"/>
    <lineage>
        <taxon>Bacteria</taxon>
        <taxon>Pseudomonadati</taxon>
        <taxon>Pseudomonadota</taxon>
        <taxon>Gammaproteobacteria</taxon>
        <taxon>Pseudomonadales</taxon>
        <taxon>Pseudomonadaceae</taxon>
        <taxon>Entomomonas</taxon>
    </lineage>
</organism>